<dbReference type="EMBL" id="MFAZ01000007">
    <property type="protein sequence ID" value="OGD87913.1"/>
    <property type="molecule type" value="Genomic_DNA"/>
</dbReference>
<comment type="caution">
    <text evidence="3">The sequence shown here is derived from an EMBL/GenBank/DDBJ whole genome shotgun (WGS) entry which is preliminary data.</text>
</comment>
<sequence length="528" mass="56491">MKELKVFSDGSLDFGNGIIGPSSADVYLANGKLESRKARSSKSLQAGRSSELLLFSRMPRRMRRPLFAGMSLVGLGLAACGGSSVSSDDSSENQNNAGVNQALRIPLEDLRDVSAPIYYTGGPHFDGLTGSVRAGVDFSGKDQRSCPGNSPSENIAAVAARNGKVTIVGNEKDKSDKNHSLIEVDHGEGLSLGYMHLANINVKDGQEIKAGDILGFISCEVSPGGATSGQHLHLYAKRDGKFAPIVGFEFSGWKIEESRDNYQGTASKQGQTIRTADVGRCGPDTASIRACGGVRNDLLDDLGVSVIVGGSGSSSNNQGEITGAVIPGKVDEKPPEPPTPTPTLATTPTRTSLVPTFTSTSSVTRTPIPTPTLTPKIETSACLPLANTWRDITPGISTKQDLLTKLGTPTKIENVGGRETLYFASTNQFRPHSVVVEQGKVILIKEEVIATERGKLADYKGRYGEPERQLWGQYSSAVSLNFWGCRGLGVWANINDGTIFGIWYFEASDYQRMLSRNFGLSLNQTPQR</sequence>
<protein>
    <recommendedName>
        <fullName evidence="2">M23ase beta-sheet core domain-containing protein</fullName>
    </recommendedName>
</protein>
<dbReference type="Gene3D" id="2.70.70.10">
    <property type="entry name" value="Glucose Permease (Domain IIA)"/>
    <property type="match status" value="1"/>
</dbReference>
<feature type="region of interest" description="Disordered" evidence="1">
    <location>
        <begin position="311"/>
        <end position="372"/>
    </location>
</feature>
<evidence type="ECO:0000259" key="2">
    <source>
        <dbReference type="Pfam" id="PF01551"/>
    </source>
</evidence>
<evidence type="ECO:0000313" key="3">
    <source>
        <dbReference type="EMBL" id="OGD87913.1"/>
    </source>
</evidence>
<dbReference type="SUPFAM" id="SSF51261">
    <property type="entry name" value="Duplicated hybrid motif"/>
    <property type="match status" value="1"/>
</dbReference>
<accession>A0A1F5G7Q7</accession>
<name>A0A1F5G7Q7_9BACT</name>
<proteinExistence type="predicted"/>
<dbReference type="Pfam" id="PF01551">
    <property type="entry name" value="Peptidase_M23"/>
    <property type="match status" value="1"/>
</dbReference>
<dbReference type="Proteomes" id="UP000179102">
    <property type="component" value="Unassembled WGS sequence"/>
</dbReference>
<evidence type="ECO:0000313" key="4">
    <source>
        <dbReference type="Proteomes" id="UP000179102"/>
    </source>
</evidence>
<dbReference type="STRING" id="1797711.A2870_03980"/>
<gene>
    <name evidence="3" type="ORF">A2870_03980</name>
</gene>
<dbReference type="AlphaFoldDB" id="A0A1F5G7Q7"/>
<reference evidence="3 4" key="1">
    <citation type="journal article" date="2016" name="Nat. Commun.">
        <title>Thousands of microbial genomes shed light on interconnected biogeochemical processes in an aquifer system.</title>
        <authorList>
            <person name="Anantharaman K."/>
            <person name="Brown C.T."/>
            <person name="Hug L.A."/>
            <person name="Sharon I."/>
            <person name="Castelle C.J."/>
            <person name="Probst A.J."/>
            <person name="Thomas B.C."/>
            <person name="Singh A."/>
            <person name="Wilkins M.J."/>
            <person name="Karaoz U."/>
            <person name="Brodie E.L."/>
            <person name="Williams K.H."/>
            <person name="Hubbard S.S."/>
            <person name="Banfield J.F."/>
        </authorList>
    </citation>
    <scope>NUCLEOTIDE SEQUENCE [LARGE SCALE GENOMIC DNA]</scope>
</reference>
<evidence type="ECO:0000256" key="1">
    <source>
        <dbReference type="SAM" id="MobiDB-lite"/>
    </source>
</evidence>
<dbReference type="GO" id="GO:0004222">
    <property type="term" value="F:metalloendopeptidase activity"/>
    <property type="evidence" value="ECO:0007669"/>
    <property type="project" value="TreeGrafter"/>
</dbReference>
<dbReference type="PANTHER" id="PTHR21666:SF270">
    <property type="entry name" value="MUREIN HYDROLASE ACTIVATOR ENVC"/>
    <property type="match status" value="1"/>
</dbReference>
<feature type="compositionally biased region" description="Polar residues" evidence="1">
    <location>
        <begin position="352"/>
        <end position="363"/>
    </location>
</feature>
<dbReference type="CDD" id="cd12797">
    <property type="entry name" value="M23_peptidase"/>
    <property type="match status" value="1"/>
</dbReference>
<feature type="domain" description="M23ase beta-sheet core" evidence="2">
    <location>
        <begin position="157"/>
        <end position="240"/>
    </location>
</feature>
<dbReference type="InterPro" id="IPR011055">
    <property type="entry name" value="Dup_hybrid_motif"/>
</dbReference>
<dbReference type="InterPro" id="IPR050570">
    <property type="entry name" value="Cell_wall_metabolism_enzyme"/>
</dbReference>
<dbReference type="InterPro" id="IPR016047">
    <property type="entry name" value="M23ase_b-sheet_dom"/>
</dbReference>
<organism evidence="3 4">
    <name type="scientific">Candidatus Curtissbacteria bacterium RIFCSPHIGHO2_01_FULL_41_11</name>
    <dbReference type="NCBI Taxonomy" id="1797711"/>
    <lineage>
        <taxon>Bacteria</taxon>
        <taxon>Candidatus Curtissiibacteriota</taxon>
    </lineage>
</organism>
<dbReference type="PANTHER" id="PTHR21666">
    <property type="entry name" value="PEPTIDASE-RELATED"/>
    <property type="match status" value="1"/>
</dbReference>
<feature type="compositionally biased region" description="Low complexity" evidence="1">
    <location>
        <begin position="342"/>
        <end position="351"/>
    </location>
</feature>